<keyword evidence="4" id="KW-1185">Reference proteome</keyword>
<dbReference type="InterPro" id="IPR044930">
    <property type="entry name" value="Homing_endonuclease_His-Me"/>
</dbReference>
<dbReference type="Proteomes" id="UP000554235">
    <property type="component" value="Unassembled WGS sequence"/>
</dbReference>
<organism evidence="3 4">
    <name type="scientific">Fusarium albosuccineum</name>
    <dbReference type="NCBI Taxonomy" id="1237068"/>
    <lineage>
        <taxon>Eukaryota</taxon>
        <taxon>Fungi</taxon>
        <taxon>Dikarya</taxon>
        <taxon>Ascomycota</taxon>
        <taxon>Pezizomycotina</taxon>
        <taxon>Sordariomycetes</taxon>
        <taxon>Hypocreomycetidae</taxon>
        <taxon>Hypocreales</taxon>
        <taxon>Nectriaceae</taxon>
        <taxon>Fusarium</taxon>
        <taxon>Fusarium decemcellulare species complex</taxon>
    </lineage>
</organism>
<dbReference type="EMBL" id="JAADYS010001267">
    <property type="protein sequence ID" value="KAF4463937.1"/>
    <property type="molecule type" value="Genomic_DNA"/>
</dbReference>
<dbReference type="OrthoDB" id="5272330at2759"/>
<sequence>MASRPRLDVMRELGVQRASEIIDRQLLSQKACINLATGCWTSFIIPTQKGYCQVKTYSNLDLPQVKTHSNSDRDEKGPTKSFLLHVTSFVANNERNQTPGTDVSHLCHNRCCFNPKHLVDESPRINNNRKGCAGQIFCSAHRTSIIDLCSGEHDPPCIRPQYRDVNCCHANEASDGPPDSRPQQLCDINLRPGHDHTWTFTAMQTFGRSRFCDITSSAESSDITSSEESSDTTSSEECCEFTRRAEGAMWAFVYMGVPVRLLALLFRTEQTVVEDIKKRVDECEIVLRDEKFSKWAKGAMWAFLHMGVSAQIVAQQFRTKEKVVNRIKQRVDKRAKIQLRLNGARVGKASTGRKKKIKAPNSTTSPHQKHGAPTLKSWAGLCAQMPELELQEDTADSGVPSRPQTAPSVADFREKVDQAAIAALTGEQSAVTLRILCAMPQSWLQARRHSWRVNNCSIDPALDCWIYDGAPSHKAYAKDNMRNTHTRL</sequence>
<accession>A0A8H4PJ43</accession>
<dbReference type="SUPFAM" id="SSF54060">
    <property type="entry name" value="His-Me finger endonucleases"/>
    <property type="match status" value="1"/>
</dbReference>
<dbReference type="GO" id="GO:0004519">
    <property type="term" value="F:endonuclease activity"/>
    <property type="evidence" value="ECO:0007669"/>
    <property type="project" value="UniProtKB-KW"/>
</dbReference>
<protein>
    <submittedName>
        <fullName evidence="3">Zinc-binding loop region of homing endonuclease domain-containing</fullName>
    </submittedName>
</protein>
<gene>
    <name evidence="3" type="ORF">FALBO_9235</name>
</gene>
<evidence type="ECO:0000313" key="4">
    <source>
        <dbReference type="Proteomes" id="UP000554235"/>
    </source>
</evidence>
<proteinExistence type="predicted"/>
<evidence type="ECO:0000259" key="2">
    <source>
        <dbReference type="Pfam" id="PF05551"/>
    </source>
</evidence>
<dbReference type="InterPro" id="IPR008704">
    <property type="entry name" value="Endonuclease_Zinc-binding_loop"/>
</dbReference>
<evidence type="ECO:0000256" key="1">
    <source>
        <dbReference type="SAM" id="MobiDB-lite"/>
    </source>
</evidence>
<dbReference type="InterPro" id="IPR044925">
    <property type="entry name" value="His-Me_finger_sf"/>
</dbReference>
<dbReference type="Gene3D" id="3.90.75.10">
    <property type="entry name" value="Homing Intron 3 (I-ppo) Encoded Endonuclease, Chain A"/>
    <property type="match status" value="1"/>
</dbReference>
<comment type="caution">
    <text evidence="3">The sequence shown here is derived from an EMBL/GenBank/DDBJ whole genome shotgun (WGS) entry which is preliminary data.</text>
</comment>
<keyword evidence="3" id="KW-0540">Nuclease</keyword>
<keyword evidence="3" id="KW-0255">Endonuclease</keyword>
<keyword evidence="3" id="KW-0378">Hydrolase</keyword>
<name>A0A8H4PJ43_9HYPO</name>
<evidence type="ECO:0000313" key="3">
    <source>
        <dbReference type="EMBL" id="KAF4463937.1"/>
    </source>
</evidence>
<feature type="domain" description="Zinc-binding loop region of homing endonuclease" evidence="2">
    <location>
        <begin position="47"/>
        <end position="163"/>
    </location>
</feature>
<dbReference type="AlphaFoldDB" id="A0A8H4PJ43"/>
<dbReference type="Pfam" id="PF05551">
    <property type="entry name" value="zf-His_Me_endon"/>
    <property type="match status" value="1"/>
</dbReference>
<reference evidence="3 4" key="1">
    <citation type="submission" date="2020-01" db="EMBL/GenBank/DDBJ databases">
        <title>Identification and distribution of gene clusters putatively required for synthesis of sphingolipid metabolism inhibitors in phylogenetically diverse species of the filamentous fungus Fusarium.</title>
        <authorList>
            <person name="Kim H.-S."/>
            <person name="Busman M."/>
            <person name="Brown D.W."/>
            <person name="Divon H."/>
            <person name="Uhlig S."/>
            <person name="Proctor R.H."/>
        </authorList>
    </citation>
    <scope>NUCLEOTIDE SEQUENCE [LARGE SCALE GENOMIC DNA]</scope>
    <source>
        <strain evidence="3 4">NRRL 20459</strain>
    </source>
</reference>
<feature type="region of interest" description="Disordered" evidence="1">
    <location>
        <begin position="347"/>
        <end position="371"/>
    </location>
</feature>